<dbReference type="PROSITE" id="PS50109">
    <property type="entry name" value="HIS_KIN"/>
    <property type="match status" value="1"/>
</dbReference>
<dbReference type="Gene3D" id="3.30.450.20">
    <property type="entry name" value="PAS domain"/>
    <property type="match status" value="1"/>
</dbReference>
<dbReference type="GO" id="GO:0005524">
    <property type="term" value="F:ATP binding"/>
    <property type="evidence" value="ECO:0007669"/>
    <property type="project" value="UniProtKB-KW"/>
</dbReference>
<dbReference type="EMBL" id="AP021889">
    <property type="protein sequence ID" value="BBP46137.1"/>
    <property type="molecule type" value="Genomic_DNA"/>
</dbReference>
<feature type="transmembrane region" description="Helical" evidence="10">
    <location>
        <begin position="342"/>
        <end position="362"/>
    </location>
</feature>
<dbReference type="SMART" id="SM00091">
    <property type="entry name" value="PAS"/>
    <property type="match status" value="2"/>
</dbReference>
<dbReference type="SUPFAM" id="SSF52172">
    <property type="entry name" value="CheY-like"/>
    <property type="match status" value="1"/>
</dbReference>
<dbReference type="InterPro" id="IPR003594">
    <property type="entry name" value="HATPase_dom"/>
</dbReference>
<dbReference type="Gene3D" id="3.30.565.10">
    <property type="entry name" value="Histidine kinase-like ATPase, C-terminal domain"/>
    <property type="match status" value="1"/>
</dbReference>
<dbReference type="RefSeq" id="WP_173272473.1">
    <property type="nucleotide sequence ID" value="NZ_AP021889.1"/>
</dbReference>
<feature type="domain" description="Response regulatory" evidence="12">
    <location>
        <begin position="903"/>
        <end position="1019"/>
    </location>
</feature>
<dbReference type="PANTHER" id="PTHR43065">
    <property type="entry name" value="SENSOR HISTIDINE KINASE"/>
    <property type="match status" value="1"/>
</dbReference>
<dbReference type="PROSITE" id="PS50110">
    <property type="entry name" value="RESPONSE_REGULATORY"/>
    <property type="match status" value="1"/>
</dbReference>
<dbReference type="Gene3D" id="1.10.287.130">
    <property type="match status" value="1"/>
</dbReference>
<evidence type="ECO:0000256" key="3">
    <source>
        <dbReference type="ARBA" id="ARBA00022553"/>
    </source>
</evidence>
<name>A0A6F8PVS0_9GAMM</name>
<dbReference type="GO" id="GO:0000155">
    <property type="term" value="F:phosphorelay sensor kinase activity"/>
    <property type="evidence" value="ECO:0007669"/>
    <property type="project" value="InterPro"/>
</dbReference>
<dbReference type="InterPro" id="IPR036097">
    <property type="entry name" value="HisK_dim/P_sf"/>
</dbReference>
<dbReference type="PROSITE" id="PS50112">
    <property type="entry name" value="PAS"/>
    <property type="match status" value="1"/>
</dbReference>
<accession>A0A6F8PVS0</accession>
<reference evidence="15" key="1">
    <citation type="submission" date="2019-11" db="EMBL/GenBank/DDBJ databases">
        <title>Isolation and characterization of two novel species in the genus Thiomicrorhabdus.</title>
        <authorList>
            <person name="Mochizuki J."/>
            <person name="Kojima H."/>
            <person name="Fukui M."/>
        </authorList>
    </citation>
    <scope>NUCLEOTIDE SEQUENCE [LARGE SCALE GENOMIC DNA]</scope>
    <source>
        <strain evidence="15">aks77</strain>
    </source>
</reference>
<keyword evidence="7" id="KW-0067">ATP-binding</keyword>
<keyword evidence="10" id="KW-0472">Membrane</keyword>
<keyword evidence="15" id="KW-1185">Reference proteome</keyword>
<keyword evidence="10" id="KW-1133">Transmembrane helix</keyword>
<dbReference type="Gene3D" id="3.40.50.2300">
    <property type="match status" value="1"/>
</dbReference>
<keyword evidence="3 9" id="KW-0597">Phosphoprotein</keyword>
<evidence type="ECO:0000256" key="6">
    <source>
        <dbReference type="ARBA" id="ARBA00022777"/>
    </source>
</evidence>
<evidence type="ECO:0000313" key="15">
    <source>
        <dbReference type="Proteomes" id="UP000501726"/>
    </source>
</evidence>
<keyword evidence="8" id="KW-0902">Two-component regulatory system</keyword>
<dbReference type="AlphaFoldDB" id="A0A6F8PVS0"/>
<dbReference type="CDD" id="cd00130">
    <property type="entry name" value="PAS"/>
    <property type="match status" value="1"/>
</dbReference>
<evidence type="ECO:0000259" key="12">
    <source>
        <dbReference type="PROSITE" id="PS50110"/>
    </source>
</evidence>
<evidence type="ECO:0000256" key="7">
    <source>
        <dbReference type="ARBA" id="ARBA00022840"/>
    </source>
</evidence>
<evidence type="ECO:0000259" key="11">
    <source>
        <dbReference type="PROSITE" id="PS50109"/>
    </source>
</evidence>
<dbReference type="InterPro" id="IPR003661">
    <property type="entry name" value="HisK_dim/P_dom"/>
</dbReference>
<evidence type="ECO:0000256" key="10">
    <source>
        <dbReference type="SAM" id="Phobius"/>
    </source>
</evidence>
<dbReference type="InterPro" id="IPR035965">
    <property type="entry name" value="PAS-like_dom_sf"/>
</dbReference>
<dbReference type="SMART" id="SM00388">
    <property type="entry name" value="HisKA"/>
    <property type="match status" value="1"/>
</dbReference>
<evidence type="ECO:0000259" key="13">
    <source>
        <dbReference type="PROSITE" id="PS50112"/>
    </source>
</evidence>
<feature type="domain" description="Histidine kinase" evidence="11">
    <location>
        <begin position="646"/>
        <end position="871"/>
    </location>
</feature>
<keyword evidence="4" id="KW-0808">Transferase</keyword>
<dbReference type="InterPro" id="IPR036890">
    <property type="entry name" value="HATPase_C_sf"/>
</dbReference>
<dbReference type="Pfam" id="PF02518">
    <property type="entry name" value="HATPase_c"/>
    <property type="match status" value="1"/>
</dbReference>
<protein>
    <recommendedName>
        <fullName evidence="2">histidine kinase</fullName>
        <ecNumber evidence="2">2.7.13.3</ecNumber>
    </recommendedName>
</protein>
<feature type="domain" description="PAS" evidence="13">
    <location>
        <begin position="507"/>
        <end position="560"/>
    </location>
</feature>
<keyword evidence="10" id="KW-0812">Transmembrane</keyword>
<keyword evidence="6" id="KW-0418">Kinase</keyword>
<dbReference type="SMART" id="SM00448">
    <property type="entry name" value="REC"/>
    <property type="match status" value="1"/>
</dbReference>
<feature type="transmembrane region" description="Helical" evidence="10">
    <location>
        <begin position="12"/>
        <end position="33"/>
    </location>
</feature>
<dbReference type="SMART" id="SM00387">
    <property type="entry name" value="HATPase_c"/>
    <property type="match status" value="1"/>
</dbReference>
<dbReference type="InterPro" id="IPR011006">
    <property type="entry name" value="CheY-like_superfamily"/>
</dbReference>
<dbReference type="Pfam" id="PF00072">
    <property type="entry name" value="Response_reg"/>
    <property type="match status" value="1"/>
</dbReference>
<dbReference type="InterPro" id="IPR000014">
    <property type="entry name" value="PAS"/>
</dbReference>
<dbReference type="InterPro" id="IPR005467">
    <property type="entry name" value="His_kinase_dom"/>
</dbReference>
<evidence type="ECO:0000256" key="4">
    <source>
        <dbReference type="ARBA" id="ARBA00022679"/>
    </source>
</evidence>
<feature type="modified residue" description="4-aspartylphosphate" evidence="9">
    <location>
        <position position="954"/>
    </location>
</feature>
<dbReference type="PRINTS" id="PR00344">
    <property type="entry name" value="BCTRLSENSOR"/>
</dbReference>
<sequence>MKQSSALRYSLLIGLATLSLGVLISFTMLGFFVHSQYQQDNQKNQQLLNNESRFVEHLMTQRLRSFQQHLALLQKNLSTNQQLIDQEASAEIAKQLQTLQYQQLQTFIQTHPHFSEIILFDKQMRNRAEIFSHSIQNAAQSTFQLNPEFSNEIQQLQPNDIFLSKLQLDTLNAMQENRTFILMATPYTNNAKPSVTQGYIAVKISLQELLLPLYPFNNDKTPINHLMNLWILERNLSALSINPITPLWEQMNSLSTASSDVFTGLSEMLTRAQKEGTQTRPIENHQYQVRAIQLQQVPVKNTHNALPHTVIDHFTPLYLIGRSAYSADITTYILQTPQLRPMIYGILLLNLLLTILITVFAWRHAKNKIARDKDNNLLHHFIQKAPQAVMVANANGEVQLSNQSALNLIPRLLAEQNAQKKHSHSASIEKPENFNLLSQLSSDEQYKLFQLETLFKRIYLPADNRYSGKYFYCKIFAIEHNHELLAIGATYSDQTQIEEAQQHLKETQERISAIFDSAADAILVVNQQGTIIEHNVTAEQMFGYSAEEFKGLKVEQLMPERFRHNHVQVRENYMHRPRMRLMQDAALLSAQNKNGEVFPIEASLNAVKSDDKLVVCTVRDIRERQRIQQQLNQAQKMDAIGKLTGGIAHDFNNLIAIIVGNLDLSEVYLEKNNVSQAHQSIKKAQQVTERATNLTKRLLAFARKQTLAPEKIHLKTLLEAELEMIERVVSKQVRLHLQVNDNLPDITADRLEFQTALLNLAINANDAMPDGGDIFIQASMSEISEEQSFLGESLKAGEYVVVSVTDTGSGIAKAEQDRIFEPFYTNKPVGKGTGLGLSMVYGFMKQSNGQVKLYSEVGIGSSFSLFFPAVNTPQKGAEQLLYEPTPVQHQANQMSRANHKRYRLLLVDDEYELLSLAQKCLESVGYHVICANSSQAAIHEIENHGSQIDLVFSDVIMPEKNGLQLAEQIHNLFPDIPVIFSSGFPEEALQQHQQTDYPIKILKKPYRKAELLDYIEQHLPKK</sequence>
<evidence type="ECO:0000256" key="9">
    <source>
        <dbReference type="PROSITE-ProRule" id="PRU00169"/>
    </source>
</evidence>
<dbReference type="EC" id="2.7.13.3" evidence="2"/>
<evidence type="ECO:0000256" key="1">
    <source>
        <dbReference type="ARBA" id="ARBA00000085"/>
    </source>
</evidence>
<dbReference type="NCBIfam" id="TIGR00229">
    <property type="entry name" value="sensory_box"/>
    <property type="match status" value="1"/>
</dbReference>
<organism evidence="14 15">
    <name type="scientific">Thiosulfatimonas sediminis</name>
    <dbReference type="NCBI Taxonomy" id="2675054"/>
    <lineage>
        <taxon>Bacteria</taxon>
        <taxon>Pseudomonadati</taxon>
        <taxon>Pseudomonadota</taxon>
        <taxon>Gammaproteobacteria</taxon>
        <taxon>Thiotrichales</taxon>
        <taxon>Piscirickettsiaceae</taxon>
        <taxon>Thiosulfatimonas</taxon>
    </lineage>
</organism>
<dbReference type="KEGG" id="tse:THMIRHAS_15100"/>
<dbReference type="SUPFAM" id="SSF55785">
    <property type="entry name" value="PYP-like sensor domain (PAS domain)"/>
    <property type="match status" value="1"/>
</dbReference>
<comment type="catalytic activity">
    <reaction evidence="1">
        <text>ATP + protein L-histidine = ADP + protein N-phospho-L-histidine.</text>
        <dbReference type="EC" id="2.7.13.3"/>
    </reaction>
</comment>
<dbReference type="Pfam" id="PF13426">
    <property type="entry name" value="PAS_9"/>
    <property type="match status" value="1"/>
</dbReference>
<dbReference type="InterPro" id="IPR004358">
    <property type="entry name" value="Sig_transdc_His_kin-like_C"/>
</dbReference>
<dbReference type="PANTHER" id="PTHR43065:SF46">
    <property type="entry name" value="C4-DICARBOXYLATE TRANSPORT SENSOR PROTEIN DCTB"/>
    <property type="match status" value="1"/>
</dbReference>
<evidence type="ECO:0000256" key="8">
    <source>
        <dbReference type="ARBA" id="ARBA00023012"/>
    </source>
</evidence>
<evidence type="ECO:0000313" key="14">
    <source>
        <dbReference type="EMBL" id="BBP46137.1"/>
    </source>
</evidence>
<evidence type="ECO:0000256" key="2">
    <source>
        <dbReference type="ARBA" id="ARBA00012438"/>
    </source>
</evidence>
<keyword evidence="5" id="KW-0547">Nucleotide-binding</keyword>
<dbReference type="InterPro" id="IPR001789">
    <property type="entry name" value="Sig_transdc_resp-reg_receiver"/>
</dbReference>
<evidence type="ECO:0000256" key="5">
    <source>
        <dbReference type="ARBA" id="ARBA00022741"/>
    </source>
</evidence>
<proteinExistence type="predicted"/>
<dbReference type="Proteomes" id="UP000501726">
    <property type="component" value="Chromosome"/>
</dbReference>
<dbReference type="CDD" id="cd00156">
    <property type="entry name" value="REC"/>
    <property type="match status" value="1"/>
</dbReference>
<dbReference type="SUPFAM" id="SSF55874">
    <property type="entry name" value="ATPase domain of HSP90 chaperone/DNA topoisomerase II/histidine kinase"/>
    <property type="match status" value="1"/>
</dbReference>
<dbReference type="SUPFAM" id="SSF47384">
    <property type="entry name" value="Homodimeric domain of signal transducing histidine kinase"/>
    <property type="match status" value="1"/>
</dbReference>
<gene>
    <name evidence="14" type="ORF">THMIRHAS_15100</name>
</gene>